<evidence type="ECO:0000313" key="5">
    <source>
        <dbReference type="EMBL" id="KAF3430968.1"/>
    </source>
</evidence>
<gene>
    <name evidence="5" type="ORF">FNV43_RR25698</name>
</gene>
<dbReference type="InterPro" id="IPR036291">
    <property type="entry name" value="NAD(P)-bd_dom_sf"/>
</dbReference>
<dbReference type="InterPro" id="IPR047109">
    <property type="entry name" value="CAD-like"/>
</dbReference>
<evidence type="ECO:0000256" key="4">
    <source>
        <dbReference type="ARBA" id="ARBA00023002"/>
    </source>
</evidence>
<keyword evidence="2" id="KW-0479">Metal-binding</keyword>
<dbReference type="Gene3D" id="3.40.50.720">
    <property type="entry name" value="NAD(P)-binding Rossmann-like Domain"/>
    <property type="match status" value="1"/>
</dbReference>
<keyword evidence="6" id="KW-1185">Reference proteome</keyword>
<evidence type="ECO:0000256" key="3">
    <source>
        <dbReference type="ARBA" id="ARBA00022833"/>
    </source>
</evidence>
<dbReference type="EMBL" id="VOIH02000012">
    <property type="protein sequence ID" value="KAF3430968.1"/>
    <property type="molecule type" value="Genomic_DNA"/>
</dbReference>
<dbReference type="OrthoDB" id="1879366at2759"/>
<protein>
    <submittedName>
        <fullName evidence="5">Uncharacterized protein</fullName>
    </submittedName>
</protein>
<proteinExistence type="inferred from homology"/>
<dbReference type="SUPFAM" id="SSF51735">
    <property type="entry name" value="NAD(P)-binding Rossmann-fold domains"/>
    <property type="match status" value="1"/>
</dbReference>
<comment type="similarity">
    <text evidence="1">Belongs to the zinc-containing alcohol dehydrogenase family.</text>
</comment>
<name>A0A8K0DMY4_9ROSA</name>
<sequence length="264" mass="29453">MTHCTERDQSIRGGYISDPDESTCFNCRAMDDHDMENVLHFQKIDPYMIAKVSYMHATDFNGVEVVRNHLSRTGHDEWARQAIITIYNCLSSVEVFEEPEHKKNQPGKSLGVIGLGCLACLGINDYLSCMQSLAKSFDFIIDTASGDHPFDPYTALLKTAGILVLVGFPREDKFSPANLNPGQHQLLTISVTVFIELVADMGTISGIVTGGMRETQEMVAFSAARDVHPTIDMIPIQYANEALERLAKRGVKYWFVIDIENSLE</sequence>
<dbReference type="GO" id="GO:0046872">
    <property type="term" value="F:metal ion binding"/>
    <property type="evidence" value="ECO:0007669"/>
    <property type="project" value="UniProtKB-KW"/>
</dbReference>
<keyword evidence="4" id="KW-0560">Oxidoreductase</keyword>
<evidence type="ECO:0000256" key="1">
    <source>
        <dbReference type="ARBA" id="ARBA00008072"/>
    </source>
</evidence>
<dbReference type="PANTHER" id="PTHR42683">
    <property type="entry name" value="ALDEHYDE REDUCTASE"/>
    <property type="match status" value="1"/>
</dbReference>
<dbReference type="AlphaFoldDB" id="A0A8K0DMY4"/>
<dbReference type="GO" id="GO:0016616">
    <property type="term" value="F:oxidoreductase activity, acting on the CH-OH group of donors, NAD or NADP as acceptor"/>
    <property type="evidence" value="ECO:0007669"/>
    <property type="project" value="InterPro"/>
</dbReference>
<comment type="caution">
    <text evidence="5">The sequence shown here is derived from an EMBL/GenBank/DDBJ whole genome shotgun (WGS) entry which is preliminary data.</text>
</comment>
<dbReference type="Gene3D" id="3.90.180.10">
    <property type="entry name" value="Medium-chain alcohol dehydrogenases, catalytic domain"/>
    <property type="match status" value="1"/>
</dbReference>
<keyword evidence="3" id="KW-0862">Zinc</keyword>
<organism evidence="5 6">
    <name type="scientific">Rhamnella rubrinervis</name>
    <dbReference type="NCBI Taxonomy" id="2594499"/>
    <lineage>
        <taxon>Eukaryota</taxon>
        <taxon>Viridiplantae</taxon>
        <taxon>Streptophyta</taxon>
        <taxon>Embryophyta</taxon>
        <taxon>Tracheophyta</taxon>
        <taxon>Spermatophyta</taxon>
        <taxon>Magnoliopsida</taxon>
        <taxon>eudicotyledons</taxon>
        <taxon>Gunneridae</taxon>
        <taxon>Pentapetalae</taxon>
        <taxon>rosids</taxon>
        <taxon>fabids</taxon>
        <taxon>Rosales</taxon>
        <taxon>Rhamnaceae</taxon>
        <taxon>rhamnoid group</taxon>
        <taxon>Rhamneae</taxon>
        <taxon>Rhamnella</taxon>
    </lineage>
</organism>
<evidence type="ECO:0000313" key="6">
    <source>
        <dbReference type="Proteomes" id="UP000796880"/>
    </source>
</evidence>
<dbReference type="Proteomes" id="UP000796880">
    <property type="component" value="Unassembled WGS sequence"/>
</dbReference>
<evidence type="ECO:0000256" key="2">
    <source>
        <dbReference type="ARBA" id="ARBA00022723"/>
    </source>
</evidence>
<accession>A0A8K0DMY4</accession>
<reference evidence="5" key="1">
    <citation type="submission" date="2020-03" db="EMBL/GenBank/DDBJ databases">
        <title>A high-quality chromosome-level genome assembly of a woody plant with both climbing and erect habits, Rhamnella rubrinervis.</title>
        <authorList>
            <person name="Lu Z."/>
            <person name="Yang Y."/>
            <person name="Zhu X."/>
            <person name="Sun Y."/>
        </authorList>
    </citation>
    <scope>NUCLEOTIDE SEQUENCE</scope>
    <source>
        <strain evidence="5">BYM</strain>
        <tissue evidence="5">Leaf</tissue>
    </source>
</reference>